<dbReference type="EMBL" id="JAMXQU010000011">
    <property type="protein sequence ID" value="MCO6160867.1"/>
    <property type="molecule type" value="Genomic_DNA"/>
</dbReference>
<organism evidence="3 4">
    <name type="scientific">Asaia lannensis NBRC 102526</name>
    <dbReference type="NCBI Taxonomy" id="1307926"/>
    <lineage>
        <taxon>Bacteria</taxon>
        <taxon>Pseudomonadati</taxon>
        <taxon>Pseudomonadota</taxon>
        <taxon>Alphaproteobacteria</taxon>
        <taxon>Acetobacterales</taxon>
        <taxon>Acetobacteraceae</taxon>
        <taxon>Asaia</taxon>
    </lineage>
</organism>
<dbReference type="Proteomes" id="UP001523401">
    <property type="component" value="Unassembled WGS sequence"/>
</dbReference>
<dbReference type="PANTHER" id="PTHR41259:SF1">
    <property type="entry name" value="DOUBLE-STRAND BREAK REPAIR RAD50 ATPASE, PUTATIVE-RELATED"/>
    <property type="match status" value="1"/>
</dbReference>
<feature type="domain" description="YhaN AAA" evidence="2">
    <location>
        <begin position="1"/>
        <end position="206"/>
    </location>
</feature>
<evidence type="ECO:0000256" key="1">
    <source>
        <dbReference type="SAM" id="Coils"/>
    </source>
</evidence>
<dbReference type="InterPro" id="IPR027417">
    <property type="entry name" value="P-loop_NTPase"/>
</dbReference>
<evidence type="ECO:0000259" key="2">
    <source>
        <dbReference type="Pfam" id="PF13514"/>
    </source>
</evidence>
<keyword evidence="1" id="KW-0175">Coiled coil</keyword>
<protein>
    <submittedName>
        <fullName evidence="3">AAA family ATPase</fullName>
    </submittedName>
</protein>
<dbReference type="Pfam" id="PF13514">
    <property type="entry name" value="AAA_27"/>
    <property type="match status" value="1"/>
</dbReference>
<feature type="coiled-coil region" evidence="1">
    <location>
        <begin position="182"/>
        <end position="240"/>
    </location>
</feature>
<reference evidence="3 4" key="1">
    <citation type="submission" date="2022-06" db="EMBL/GenBank/DDBJ databases">
        <title>Whole-genome of Asaia lannensis strain LMG 27011T.</title>
        <authorList>
            <person name="Sombolestani A."/>
        </authorList>
    </citation>
    <scope>NUCLEOTIDE SEQUENCE [LARGE SCALE GENOMIC DNA]</scope>
    <source>
        <strain evidence="3 4">NBRC 102526</strain>
    </source>
</reference>
<accession>A0ABT1CJ25</accession>
<name>A0ABT1CJ25_9PROT</name>
<dbReference type="Gene3D" id="3.40.50.300">
    <property type="entry name" value="P-loop containing nucleotide triphosphate hydrolases"/>
    <property type="match status" value="2"/>
</dbReference>
<proteinExistence type="predicted"/>
<dbReference type="PANTHER" id="PTHR41259">
    <property type="entry name" value="DOUBLE-STRAND BREAK REPAIR RAD50 ATPASE, PUTATIVE-RELATED"/>
    <property type="match status" value="1"/>
</dbReference>
<evidence type="ECO:0000313" key="3">
    <source>
        <dbReference type="EMBL" id="MCO6160867.1"/>
    </source>
</evidence>
<dbReference type="InterPro" id="IPR038734">
    <property type="entry name" value="YhaN_AAA"/>
</dbReference>
<evidence type="ECO:0000313" key="4">
    <source>
        <dbReference type="Proteomes" id="UP001523401"/>
    </source>
</evidence>
<comment type="caution">
    <text evidence="3">The sequence shown here is derived from an EMBL/GenBank/DDBJ whole genome shotgun (WGS) entry which is preliminary data.</text>
</comment>
<sequence length="1143" mass="128767">MRFARLDLLRYGSFAERRYDFASDPLDLQVLYGANEAGKSTTLSAIGDLLFGFPHHKGQDWRFDASQLRVGACLERDGEPLSLIRRRGTKQTLLAEDGSTPLDENRLLRWLGGVDRGAFERLWSLDHERLRLGGEAMAHFEDDLGQQLLAAGFGLDNVQNVLDTLEAEAGAIWRKNGRSTRLNELRNRLGDARQRLGAAEKDSQRWTALNREIEEIDATLETMQTTLRDIQQERATLERIDRLRTDLDRHAQLTAWLATEEPPLFTREDHDVFDEGLSRYVSCQQNRDRLAEQHESARAMRAACTPDLNLLAHEDRIDGFQRQQAHYTPLRAAWPDLERTLEELNLTLHAAGLKGDHAAMLDALPDQALLENLRPLANRNDRLTQRETECREACEAAQDRLARARSRLDDTPAPPLESLAIALQQAERRSSVDAELSALACDHQEAATRLAAALRDLTPWEGTPEALHAMAVPEPDSLDRIIAAWRTHRAQHETLQTARDAVCVALDRQTLAKTHLEQRQIVSAAALLAARKERDALFDSLTHGKPDDALRTRYLDAVSHADTLADRRFEEAEESAKLTQIDQEIDRLTLERQHLETQQATLDAHRDAADRDWQALLAARTLPALDPETLRSWLVLRDRALTDAATLSRIAAKQTERATQRLKALDLLRRELPDMPPAETVADAILQAQHRHAFWQREADRLHQIRADIEQEERSLSGETRKNAILAQERKALAAAWTEATASRSDLSLQSIDGLDRLIALRNAAQKAVHLRGSLDAQKHEATAFDDAVIAFATELHREDGLAQQPAQDCLVGLVRALHQARIDREKAKDYDLELARTGHALAEAEQALSVAAQDFTPFIRRLPSGMVTQDETVRTTIDRLRSVVMREKTRYAAQDEYTRLEQRLHREAALSDLDALHEQARDWPTERIALHLTGLADRQEEAERQREEKIRRQGEIANDMRQIEQAHNARDAALDIEICRTEMASAAEAWATARIQTLVLTHVARRQRDENTNPLLKSAEDHFAALTCGRYRKLTIAEDGKAPELAAMLDDERMIRPGAMSEGTRDQLFLSLRLAALDQARARGVILPFVADDLFITFDEQRAAAGFATLSALARHNQILFMTHHAHLAEMAAGFGGVTHNV</sequence>
<gene>
    <name evidence="3" type="ORF">NF685_12580</name>
</gene>
<keyword evidence="4" id="KW-1185">Reference proteome</keyword>
<dbReference type="SUPFAM" id="SSF52540">
    <property type="entry name" value="P-loop containing nucleoside triphosphate hydrolases"/>
    <property type="match status" value="1"/>
</dbReference>
<dbReference type="RefSeq" id="WP_252849886.1">
    <property type="nucleotide sequence ID" value="NZ_BAPW01000040.1"/>
</dbReference>